<protein>
    <submittedName>
        <fullName evidence="2">Uncharacterized protein</fullName>
    </submittedName>
</protein>
<keyword evidence="1" id="KW-0472">Membrane</keyword>
<keyword evidence="1" id="KW-1133">Transmembrane helix</keyword>
<feature type="transmembrane region" description="Helical" evidence="1">
    <location>
        <begin position="20"/>
        <end position="39"/>
    </location>
</feature>
<evidence type="ECO:0000313" key="2">
    <source>
        <dbReference type="EMBL" id="JAD45380.1"/>
    </source>
</evidence>
<reference evidence="2" key="2">
    <citation type="journal article" date="2015" name="Data Brief">
        <title>Shoot transcriptome of the giant reed, Arundo donax.</title>
        <authorList>
            <person name="Barrero R.A."/>
            <person name="Guerrero F.D."/>
            <person name="Moolhuijzen P."/>
            <person name="Goolsby J.A."/>
            <person name="Tidwell J."/>
            <person name="Bellgard S.E."/>
            <person name="Bellgard M.I."/>
        </authorList>
    </citation>
    <scope>NUCLEOTIDE SEQUENCE</scope>
    <source>
        <tissue evidence="2">Shoot tissue taken approximately 20 cm above the soil surface</tissue>
    </source>
</reference>
<name>A0A0A9A8Q6_ARUDO</name>
<reference evidence="2" key="1">
    <citation type="submission" date="2014-09" db="EMBL/GenBank/DDBJ databases">
        <authorList>
            <person name="Magalhaes I.L.F."/>
            <person name="Oliveira U."/>
            <person name="Santos F.R."/>
            <person name="Vidigal T.H.D.A."/>
            <person name="Brescovit A.D."/>
            <person name="Santos A.J."/>
        </authorList>
    </citation>
    <scope>NUCLEOTIDE SEQUENCE</scope>
    <source>
        <tissue evidence="2">Shoot tissue taken approximately 20 cm above the soil surface</tissue>
    </source>
</reference>
<organism evidence="2">
    <name type="scientific">Arundo donax</name>
    <name type="common">Giant reed</name>
    <name type="synonym">Donax arundinaceus</name>
    <dbReference type="NCBI Taxonomy" id="35708"/>
    <lineage>
        <taxon>Eukaryota</taxon>
        <taxon>Viridiplantae</taxon>
        <taxon>Streptophyta</taxon>
        <taxon>Embryophyta</taxon>
        <taxon>Tracheophyta</taxon>
        <taxon>Spermatophyta</taxon>
        <taxon>Magnoliopsida</taxon>
        <taxon>Liliopsida</taxon>
        <taxon>Poales</taxon>
        <taxon>Poaceae</taxon>
        <taxon>PACMAD clade</taxon>
        <taxon>Arundinoideae</taxon>
        <taxon>Arundineae</taxon>
        <taxon>Arundo</taxon>
    </lineage>
</organism>
<dbReference type="AlphaFoldDB" id="A0A0A9A8Q6"/>
<accession>A0A0A9A8Q6</accession>
<proteinExistence type="predicted"/>
<evidence type="ECO:0000256" key="1">
    <source>
        <dbReference type="SAM" id="Phobius"/>
    </source>
</evidence>
<keyword evidence="1" id="KW-0812">Transmembrane</keyword>
<sequence length="76" mass="8821">MPSLVSYHALRMALRMTHVTAWNCLVSRAILCFIFYELISLSIIRFYDLSTDEIIHFPSCSYLIKHRTITIGSQDP</sequence>
<dbReference type="EMBL" id="GBRH01252515">
    <property type="protein sequence ID" value="JAD45380.1"/>
    <property type="molecule type" value="Transcribed_RNA"/>
</dbReference>